<dbReference type="OrthoDB" id="664023at2"/>
<name>A0A4Q7N4J2_9BACT</name>
<reference evidence="2 3" key="1">
    <citation type="submission" date="2019-02" db="EMBL/GenBank/DDBJ databases">
        <title>Genomic Encyclopedia of Type Strains, Phase IV (KMG-IV): sequencing the most valuable type-strain genomes for metagenomic binning, comparative biology and taxonomic classification.</title>
        <authorList>
            <person name="Goeker M."/>
        </authorList>
    </citation>
    <scope>NUCLEOTIDE SEQUENCE [LARGE SCALE GENOMIC DNA]</scope>
    <source>
        <strain evidence="2 3">DSM 18116</strain>
    </source>
</reference>
<feature type="transmembrane region" description="Helical" evidence="1">
    <location>
        <begin position="12"/>
        <end position="35"/>
    </location>
</feature>
<proteinExistence type="predicted"/>
<dbReference type="AlphaFoldDB" id="A0A4Q7N4J2"/>
<dbReference type="EMBL" id="SGXA01000001">
    <property type="protein sequence ID" value="RZS75918.1"/>
    <property type="molecule type" value="Genomic_DNA"/>
</dbReference>
<feature type="transmembrane region" description="Helical" evidence="1">
    <location>
        <begin position="82"/>
        <end position="103"/>
    </location>
</feature>
<keyword evidence="3" id="KW-1185">Reference proteome</keyword>
<comment type="caution">
    <text evidence="2">The sequence shown here is derived from an EMBL/GenBank/DDBJ whole genome shotgun (WGS) entry which is preliminary data.</text>
</comment>
<feature type="transmembrane region" description="Helical" evidence="1">
    <location>
        <begin position="41"/>
        <end position="62"/>
    </location>
</feature>
<evidence type="ECO:0000313" key="2">
    <source>
        <dbReference type="EMBL" id="RZS75918.1"/>
    </source>
</evidence>
<protein>
    <submittedName>
        <fullName evidence="2">Uncharacterized protein DUF4199</fullName>
    </submittedName>
</protein>
<sequence>MTSPTGTTAKSNVGLTYGLIGGIAMIVYTLCLYLVGIQAFMNFGLAFLVYGIIIFIAVLAGLKQKKLQGGYLSFAEALKTVFLTFVLAFLLSTIFNFVLLNYIDPGFRDQMAQATMEKLEGIMRRLGAPDSDIEKAMEGAASADNYTFAKMLLGYGTMCILFCLISLVIAAIIKKNRPPFDNAFKE</sequence>
<keyword evidence="1" id="KW-0472">Membrane</keyword>
<evidence type="ECO:0000313" key="3">
    <source>
        <dbReference type="Proteomes" id="UP000293874"/>
    </source>
</evidence>
<organism evidence="2 3">
    <name type="scientific">Pseudobacter ginsenosidimutans</name>
    <dbReference type="NCBI Taxonomy" id="661488"/>
    <lineage>
        <taxon>Bacteria</taxon>
        <taxon>Pseudomonadati</taxon>
        <taxon>Bacteroidota</taxon>
        <taxon>Chitinophagia</taxon>
        <taxon>Chitinophagales</taxon>
        <taxon>Chitinophagaceae</taxon>
        <taxon>Pseudobacter</taxon>
    </lineage>
</organism>
<dbReference type="RefSeq" id="WP_158644077.1">
    <property type="nucleotide sequence ID" value="NZ_CP042431.1"/>
</dbReference>
<keyword evidence="1" id="KW-0812">Transmembrane</keyword>
<dbReference type="Proteomes" id="UP000293874">
    <property type="component" value="Unassembled WGS sequence"/>
</dbReference>
<dbReference type="InterPro" id="IPR025250">
    <property type="entry name" value="DUF4199"/>
</dbReference>
<accession>A0A4Q7N4J2</accession>
<gene>
    <name evidence="2" type="ORF">EV199_1794</name>
</gene>
<feature type="transmembrane region" description="Helical" evidence="1">
    <location>
        <begin position="152"/>
        <end position="173"/>
    </location>
</feature>
<keyword evidence="1" id="KW-1133">Transmembrane helix</keyword>
<evidence type="ECO:0000256" key="1">
    <source>
        <dbReference type="SAM" id="Phobius"/>
    </source>
</evidence>
<dbReference type="Pfam" id="PF13858">
    <property type="entry name" value="DUF4199"/>
    <property type="match status" value="1"/>
</dbReference>